<dbReference type="EMBL" id="APRL01000007">
    <property type="protein sequence ID" value="ENW94716.1"/>
    <property type="molecule type" value="Genomic_DNA"/>
</dbReference>
<protein>
    <submittedName>
        <fullName evidence="1">Uncharacterized protein</fullName>
    </submittedName>
</protein>
<dbReference type="OrthoDB" id="7355447at2"/>
<keyword evidence="2" id="KW-1185">Reference proteome</keyword>
<dbReference type="AlphaFoldDB" id="N9MVK1"/>
<dbReference type="eggNOG" id="ENOG5032MZ8">
    <property type="taxonomic scope" value="Bacteria"/>
</dbReference>
<organism evidence="1 2">
    <name type="scientific">Acinetobacter dispersus</name>
    <dbReference type="NCBI Taxonomy" id="70348"/>
    <lineage>
        <taxon>Bacteria</taxon>
        <taxon>Pseudomonadati</taxon>
        <taxon>Pseudomonadota</taxon>
        <taxon>Gammaproteobacteria</taxon>
        <taxon>Moraxellales</taxon>
        <taxon>Moraxellaceae</taxon>
        <taxon>Acinetobacter</taxon>
    </lineage>
</organism>
<dbReference type="Pfam" id="PF13689">
    <property type="entry name" value="DUF4154"/>
    <property type="match status" value="1"/>
</dbReference>
<dbReference type="RefSeq" id="WP_005185021.1">
    <property type="nucleotide sequence ID" value="NZ_CBCSJS010000016.1"/>
</dbReference>
<dbReference type="HOGENOM" id="CLU_102469_1_0_6"/>
<evidence type="ECO:0000313" key="1">
    <source>
        <dbReference type="EMBL" id="ENW94716.1"/>
    </source>
</evidence>
<reference evidence="1 2" key="1">
    <citation type="submission" date="2013-02" db="EMBL/GenBank/DDBJ databases">
        <title>The Genome Sequence of Acinetobacter sp. ANC 4105.</title>
        <authorList>
            <consortium name="The Broad Institute Genome Sequencing Platform"/>
            <consortium name="The Broad Institute Genome Sequencing Center for Infectious Disease"/>
            <person name="Cerqueira G."/>
            <person name="Feldgarden M."/>
            <person name="Courvalin P."/>
            <person name="Perichon B."/>
            <person name="Grillot-Courvalin C."/>
            <person name="Clermont D."/>
            <person name="Rocha E."/>
            <person name="Yoon E.-J."/>
            <person name="Nemec A."/>
            <person name="Walker B."/>
            <person name="Young S.K."/>
            <person name="Zeng Q."/>
            <person name="Gargeya S."/>
            <person name="Fitzgerald M."/>
            <person name="Haas B."/>
            <person name="Abouelleil A."/>
            <person name="Alvarado L."/>
            <person name="Arachchi H.M."/>
            <person name="Berlin A.M."/>
            <person name="Chapman S.B."/>
            <person name="Dewar J."/>
            <person name="Goldberg J."/>
            <person name="Griggs A."/>
            <person name="Gujja S."/>
            <person name="Hansen M."/>
            <person name="Howarth C."/>
            <person name="Imamovic A."/>
            <person name="Larimer J."/>
            <person name="McCowan C."/>
            <person name="Murphy C."/>
            <person name="Neiman D."/>
            <person name="Pearson M."/>
            <person name="Priest M."/>
            <person name="Roberts A."/>
            <person name="Saif S."/>
            <person name="Shea T."/>
            <person name="Sisk P."/>
            <person name="Sykes S."/>
            <person name="Wortman J."/>
            <person name="Nusbaum C."/>
            <person name="Birren B."/>
        </authorList>
    </citation>
    <scope>NUCLEOTIDE SEQUENCE [LARGE SCALE GENOMIC DNA]</scope>
    <source>
        <strain evidence="1 2">ANC 4105</strain>
    </source>
</reference>
<comment type="caution">
    <text evidence="1">The sequence shown here is derived from an EMBL/GenBank/DDBJ whole genome shotgun (WGS) entry which is preliminary data.</text>
</comment>
<name>N9MVK1_9GAMM</name>
<accession>N9SX07</accession>
<dbReference type="Proteomes" id="UP000013261">
    <property type="component" value="Unassembled WGS sequence"/>
</dbReference>
<proteinExistence type="predicted"/>
<sequence>MKIRFGRKKARSLLLAALFAASPLCYAISTHNFYELALSILSYSKWSNTSRPTICVIDNQDAANQFQANIRQLAYEYQVQAVTAKDFPKTECHVAYFTTTPPQQQQNLIQAYPSRSLLSLSTNNPACEVGSIFCLYNKKTFSTFKVNLDALSYSKVHIDPRVLLLAKNAG</sequence>
<dbReference type="PATRIC" id="fig|1217703.3.peg.661"/>
<dbReference type="InterPro" id="IPR025293">
    <property type="entry name" value="YfiR/HmsC-like"/>
</dbReference>
<gene>
    <name evidence="1" type="ORF">F904_00687</name>
</gene>
<accession>N9MVK1</accession>
<evidence type="ECO:0000313" key="2">
    <source>
        <dbReference type="Proteomes" id="UP000013261"/>
    </source>
</evidence>